<evidence type="ECO:0000256" key="4">
    <source>
        <dbReference type="ARBA" id="ARBA00022723"/>
    </source>
</evidence>
<dbReference type="Gene3D" id="3.40.50.720">
    <property type="entry name" value="NAD(P)-binding Rossmann-like Domain"/>
    <property type="match status" value="1"/>
</dbReference>
<evidence type="ECO:0000256" key="1">
    <source>
        <dbReference type="ARBA" id="ARBA00001974"/>
    </source>
</evidence>
<accession>A0A2S1RB29</accession>
<evidence type="ECO:0000256" key="5">
    <source>
        <dbReference type="ARBA" id="ARBA00022827"/>
    </source>
</evidence>
<evidence type="ECO:0000256" key="9">
    <source>
        <dbReference type="ARBA" id="ARBA00023014"/>
    </source>
</evidence>
<keyword evidence="8" id="KW-0408">Iron</keyword>
<keyword evidence="3" id="KW-0285">Flavoprotein</keyword>
<dbReference type="AlphaFoldDB" id="A0A2S1RB29"/>
<evidence type="ECO:0000256" key="7">
    <source>
        <dbReference type="ARBA" id="ARBA00023002"/>
    </source>
</evidence>
<keyword evidence="5" id="KW-0274">FAD</keyword>
<dbReference type="InterPro" id="IPR017900">
    <property type="entry name" value="4Fe4S_Fe_S_CS"/>
</dbReference>
<evidence type="ECO:0000313" key="13">
    <source>
        <dbReference type="EMBL" id="AWH93464.1"/>
    </source>
</evidence>
<dbReference type="InterPro" id="IPR055275">
    <property type="entry name" value="Ferredox_Rdtase"/>
</dbReference>
<name>A0A2S1RB29_9ACTN</name>
<feature type="domain" description="4Fe-4S ferredoxin-type" evidence="12">
    <location>
        <begin position="1"/>
        <end position="29"/>
    </location>
</feature>
<dbReference type="Proteomes" id="UP000244928">
    <property type="component" value="Chromosome"/>
</dbReference>
<dbReference type="InterPro" id="IPR017896">
    <property type="entry name" value="4Fe4S_Fe-S-bd"/>
</dbReference>
<organism evidence="13 14">
    <name type="scientific">Dietzia lutea</name>
    <dbReference type="NCBI Taxonomy" id="546160"/>
    <lineage>
        <taxon>Bacteria</taxon>
        <taxon>Bacillati</taxon>
        <taxon>Actinomycetota</taxon>
        <taxon>Actinomycetes</taxon>
        <taxon>Mycobacteriales</taxon>
        <taxon>Dietziaceae</taxon>
        <taxon>Dietzia</taxon>
    </lineage>
</organism>
<dbReference type="InterPro" id="IPR023753">
    <property type="entry name" value="FAD/NAD-binding_dom"/>
</dbReference>
<dbReference type="EC" id="1.18.1.2" evidence="2"/>
<dbReference type="PANTHER" id="PTHR48467:SF1">
    <property type="entry name" value="GLUTAMATE SYNTHASE 1 [NADH], CHLOROPLASTIC-LIKE"/>
    <property type="match status" value="1"/>
</dbReference>
<sequence length="566" mass="59680">MPHVITQACCADASCVHACPVNCIHPTPDEPDFATAEMLYIDPVSCVDCGACVGACPVGAIVPHTELAPEQHDFLQINAELTGDDRPSRPQARVPTLVRLGPTRTTVRVAVVGAGPAALYAADELLRQPGVEVTVFERLPVPHGLARHGVAPDHTSTRAVADLFRAIEDQPGFGYRLGVHVGEDVTAAELAAHHHAVVYATGAGTDRPLDIPGTDLPGSTSATEVVAWYNDHPDHADAHVPLDHERAVIVGNGNVALDVARILATDPERLADTSIARHALEALRDSRVREVVVLGRRGPEHAAFTLPELVGLAARDDIDLRVDAPGGIDPDAATTRQSRLKTEYLARIAARTAGGEESADAAGATRGADGTERRRIVLRFQTAPVEVVGTERTEGLRVVRTDLVGGETGRVRAVPRAGSEETIPAGLVLGSVGYRGVEVPGVPFDPDTATIPSREGRVLDAVGGSEVPGLYVVGWIKRGPRGFLGSNKTCARETVNSLLADANAGLLPTPRPAAAFEELLRDRDRDSVGAAGQGRDPVDATGQRKGRLSAAGRGRSFATPSRMRTR</sequence>
<evidence type="ECO:0000256" key="6">
    <source>
        <dbReference type="ARBA" id="ARBA00022857"/>
    </source>
</evidence>
<dbReference type="GO" id="GO:0004324">
    <property type="term" value="F:ferredoxin-NADP+ reductase activity"/>
    <property type="evidence" value="ECO:0007669"/>
    <property type="project" value="UniProtKB-EC"/>
</dbReference>
<feature type="region of interest" description="Disordered" evidence="11">
    <location>
        <begin position="526"/>
        <end position="566"/>
    </location>
</feature>
<dbReference type="PANTHER" id="PTHR48467">
    <property type="entry name" value="GLUTAMATE SYNTHASE 1 [NADH], CHLOROPLASTIC-LIKE"/>
    <property type="match status" value="1"/>
</dbReference>
<evidence type="ECO:0000256" key="3">
    <source>
        <dbReference type="ARBA" id="ARBA00022630"/>
    </source>
</evidence>
<protein>
    <recommendedName>
        <fullName evidence="2">ferredoxin--NADP(+) reductase</fullName>
        <ecNumber evidence="2">1.18.1.2</ecNumber>
    </recommendedName>
</protein>
<dbReference type="Pfam" id="PF07992">
    <property type="entry name" value="Pyr_redox_2"/>
    <property type="match status" value="1"/>
</dbReference>
<evidence type="ECO:0000313" key="14">
    <source>
        <dbReference type="Proteomes" id="UP000244928"/>
    </source>
</evidence>
<dbReference type="PROSITE" id="PS51379">
    <property type="entry name" value="4FE4S_FER_2"/>
    <property type="match status" value="2"/>
</dbReference>
<gene>
    <name evidence="13" type="ORF">A6035_16170</name>
</gene>
<keyword evidence="14" id="KW-1185">Reference proteome</keyword>
<evidence type="ECO:0000259" key="12">
    <source>
        <dbReference type="PROSITE" id="PS51379"/>
    </source>
</evidence>
<evidence type="ECO:0000256" key="11">
    <source>
        <dbReference type="SAM" id="MobiDB-lite"/>
    </source>
</evidence>
<comment type="catalytic activity">
    <reaction evidence="10">
        <text>2 reduced [2Fe-2S]-[ferredoxin] + NADP(+) + H(+) = 2 oxidized [2Fe-2S]-[ferredoxin] + NADPH</text>
        <dbReference type="Rhea" id="RHEA:20125"/>
        <dbReference type="Rhea" id="RHEA-COMP:10000"/>
        <dbReference type="Rhea" id="RHEA-COMP:10001"/>
        <dbReference type="ChEBI" id="CHEBI:15378"/>
        <dbReference type="ChEBI" id="CHEBI:33737"/>
        <dbReference type="ChEBI" id="CHEBI:33738"/>
        <dbReference type="ChEBI" id="CHEBI:57783"/>
        <dbReference type="ChEBI" id="CHEBI:58349"/>
        <dbReference type="EC" id="1.18.1.2"/>
    </reaction>
</comment>
<reference evidence="13 14" key="1">
    <citation type="submission" date="2016-04" db="EMBL/GenBank/DDBJ databases">
        <title>Complete genome sequence of Dietzia lutea YIM 80766T, a strain isolated from desert soil in Egypt.</title>
        <authorList>
            <person name="Zhao J."/>
            <person name="Hu B."/>
            <person name="Geng S."/>
            <person name="Nie Y."/>
            <person name="Tang Y."/>
        </authorList>
    </citation>
    <scope>NUCLEOTIDE SEQUENCE [LARGE SCALE GENOMIC DNA]</scope>
    <source>
        <strain evidence="13 14">YIM 80766</strain>
    </source>
</reference>
<dbReference type="KEGG" id="dlu:A6035_16170"/>
<dbReference type="EMBL" id="CP015449">
    <property type="protein sequence ID" value="AWH93464.1"/>
    <property type="molecule type" value="Genomic_DNA"/>
</dbReference>
<proteinExistence type="predicted"/>
<dbReference type="Pfam" id="PF00037">
    <property type="entry name" value="Fer4"/>
    <property type="match status" value="1"/>
</dbReference>
<dbReference type="RefSeq" id="WP_108848817.1">
    <property type="nucleotide sequence ID" value="NZ_CP015449.1"/>
</dbReference>
<dbReference type="Gene3D" id="3.50.50.60">
    <property type="entry name" value="FAD/NAD(P)-binding domain"/>
    <property type="match status" value="1"/>
</dbReference>
<dbReference type="InterPro" id="IPR036188">
    <property type="entry name" value="FAD/NAD-bd_sf"/>
</dbReference>
<evidence type="ECO:0000256" key="8">
    <source>
        <dbReference type="ARBA" id="ARBA00023004"/>
    </source>
</evidence>
<dbReference type="SUPFAM" id="SSF54862">
    <property type="entry name" value="4Fe-4S ferredoxins"/>
    <property type="match status" value="1"/>
</dbReference>
<comment type="cofactor">
    <cofactor evidence="1">
        <name>FAD</name>
        <dbReference type="ChEBI" id="CHEBI:57692"/>
    </cofactor>
</comment>
<dbReference type="PRINTS" id="PR00419">
    <property type="entry name" value="ADXRDTASE"/>
</dbReference>
<keyword evidence="9" id="KW-0411">Iron-sulfur</keyword>
<dbReference type="GO" id="GO:0051536">
    <property type="term" value="F:iron-sulfur cluster binding"/>
    <property type="evidence" value="ECO:0007669"/>
    <property type="project" value="UniProtKB-KW"/>
</dbReference>
<keyword evidence="6" id="KW-0521">NADP</keyword>
<dbReference type="PROSITE" id="PS00198">
    <property type="entry name" value="4FE4S_FER_1"/>
    <property type="match status" value="1"/>
</dbReference>
<dbReference type="SUPFAM" id="SSF51971">
    <property type="entry name" value="Nucleotide-binding domain"/>
    <property type="match status" value="1"/>
</dbReference>
<dbReference type="GO" id="GO:0046872">
    <property type="term" value="F:metal ion binding"/>
    <property type="evidence" value="ECO:0007669"/>
    <property type="project" value="UniProtKB-KW"/>
</dbReference>
<keyword evidence="4" id="KW-0479">Metal-binding</keyword>
<feature type="domain" description="4Fe-4S ferredoxin-type" evidence="12">
    <location>
        <begin position="37"/>
        <end position="66"/>
    </location>
</feature>
<dbReference type="Gene3D" id="3.30.70.20">
    <property type="match status" value="1"/>
</dbReference>
<evidence type="ECO:0000256" key="10">
    <source>
        <dbReference type="ARBA" id="ARBA00047776"/>
    </source>
</evidence>
<evidence type="ECO:0000256" key="2">
    <source>
        <dbReference type="ARBA" id="ARBA00013223"/>
    </source>
</evidence>
<keyword evidence="7" id="KW-0560">Oxidoreductase</keyword>